<dbReference type="SUPFAM" id="SSF103473">
    <property type="entry name" value="MFS general substrate transporter"/>
    <property type="match status" value="1"/>
</dbReference>
<feature type="transmembrane region" description="Helical" evidence="6">
    <location>
        <begin position="83"/>
        <end position="102"/>
    </location>
</feature>
<feature type="transmembrane region" description="Helical" evidence="6">
    <location>
        <begin position="281"/>
        <end position="299"/>
    </location>
</feature>
<gene>
    <name evidence="8" type="ORF">FC96_GL000884</name>
</gene>
<dbReference type="InterPro" id="IPR020846">
    <property type="entry name" value="MFS_dom"/>
</dbReference>
<reference evidence="8 9" key="1">
    <citation type="journal article" date="2015" name="Genome Announc.">
        <title>Expanding the biotechnology potential of lactobacilli through comparative genomics of 213 strains and associated genera.</title>
        <authorList>
            <person name="Sun Z."/>
            <person name="Harris H.M."/>
            <person name="McCann A."/>
            <person name="Guo C."/>
            <person name="Argimon S."/>
            <person name="Zhang W."/>
            <person name="Yang X."/>
            <person name="Jeffery I.B."/>
            <person name="Cooney J.C."/>
            <person name="Kagawa T.F."/>
            <person name="Liu W."/>
            <person name="Song Y."/>
            <person name="Salvetti E."/>
            <person name="Wrobel A."/>
            <person name="Rasinkangas P."/>
            <person name="Parkhill J."/>
            <person name="Rea M.C."/>
            <person name="O'Sullivan O."/>
            <person name="Ritari J."/>
            <person name="Douillard F.P."/>
            <person name="Paul Ross R."/>
            <person name="Yang R."/>
            <person name="Briner A.E."/>
            <person name="Felis G.E."/>
            <person name="de Vos W.M."/>
            <person name="Barrangou R."/>
            <person name="Klaenhammer T.R."/>
            <person name="Caufield P.W."/>
            <person name="Cui Y."/>
            <person name="Zhang H."/>
            <person name="O'Toole P.W."/>
        </authorList>
    </citation>
    <scope>NUCLEOTIDE SEQUENCE [LARGE SCALE GENOMIC DNA]</scope>
    <source>
        <strain evidence="8 9">JCM 15530</strain>
    </source>
</reference>
<dbReference type="InterPro" id="IPR052524">
    <property type="entry name" value="MFS_Cyanate_Porter"/>
</dbReference>
<evidence type="ECO:0000256" key="6">
    <source>
        <dbReference type="SAM" id="Phobius"/>
    </source>
</evidence>
<dbReference type="STRING" id="1302272.FC96_GL000884"/>
<dbReference type="GO" id="GO:0005886">
    <property type="term" value="C:plasma membrane"/>
    <property type="evidence" value="ECO:0007669"/>
    <property type="project" value="UniProtKB-SubCell"/>
</dbReference>
<name>A0A0R1HKI9_9LACO</name>
<dbReference type="AlphaFoldDB" id="A0A0R1HKI9"/>
<dbReference type="InterPro" id="IPR011701">
    <property type="entry name" value="MFS"/>
</dbReference>
<dbReference type="Gene3D" id="1.20.1250.20">
    <property type="entry name" value="MFS general substrate transporter like domains"/>
    <property type="match status" value="1"/>
</dbReference>
<feature type="transmembrane region" description="Helical" evidence="6">
    <location>
        <begin position="21"/>
        <end position="44"/>
    </location>
</feature>
<keyword evidence="5 6" id="KW-0472">Membrane</keyword>
<protein>
    <submittedName>
        <fullName evidence="8">Cyanate permease</fullName>
    </submittedName>
</protein>
<feature type="transmembrane region" description="Helical" evidence="6">
    <location>
        <begin position="371"/>
        <end position="392"/>
    </location>
</feature>
<dbReference type="Proteomes" id="UP000050911">
    <property type="component" value="Unassembled WGS sequence"/>
</dbReference>
<comment type="subcellular location">
    <subcellularLocation>
        <location evidence="1">Cell membrane</location>
        <topology evidence="1">Multi-pass membrane protein</topology>
    </subcellularLocation>
</comment>
<evidence type="ECO:0000313" key="8">
    <source>
        <dbReference type="EMBL" id="KRK46891.1"/>
    </source>
</evidence>
<feature type="transmembrane region" description="Helical" evidence="6">
    <location>
        <begin position="56"/>
        <end position="76"/>
    </location>
</feature>
<feature type="transmembrane region" description="Helical" evidence="6">
    <location>
        <begin position="341"/>
        <end position="365"/>
    </location>
</feature>
<evidence type="ECO:0000256" key="3">
    <source>
        <dbReference type="ARBA" id="ARBA00022692"/>
    </source>
</evidence>
<keyword evidence="3 6" id="KW-0812">Transmembrane</keyword>
<dbReference type="Pfam" id="PF07690">
    <property type="entry name" value="MFS_1"/>
    <property type="match status" value="1"/>
</dbReference>
<dbReference type="PANTHER" id="PTHR23523">
    <property type="match status" value="1"/>
</dbReference>
<evidence type="ECO:0000313" key="9">
    <source>
        <dbReference type="Proteomes" id="UP000050911"/>
    </source>
</evidence>
<dbReference type="GO" id="GO:0022857">
    <property type="term" value="F:transmembrane transporter activity"/>
    <property type="evidence" value="ECO:0007669"/>
    <property type="project" value="InterPro"/>
</dbReference>
<organism evidence="8 9">
    <name type="scientific">Secundilactobacillus kimchicus JCM 15530</name>
    <dbReference type="NCBI Taxonomy" id="1302272"/>
    <lineage>
        <taxon>Bacteria</taxon>
        <taxon>Bacillati</taxon>
        <taxon>Bacillota</taxon>
        <taxon>Bacilli</taxon>
        <taxon>Lactobacillales</taxon>
        <taxon>Lactobacillaceae</taxon>
        <taxon>Secundilactobacillus</taxon>
    </lineage>
</organism>
<evidence type="ECO:0000256" key="4">
    <source>
        <dbReference type="ARBA" id="ARBA00022989"/>
    </source>
</evidence>
<dbReference type="PANTHER" id="PTHR23523:SF2">
    <property type="entry name" value="2-NITROIMIDAZOLE TRANSPORTER"/>
    <property type="match status" value="1"/>
</dbReference>
<sequence length="400" mass="43027">MNHPLTTLFKGSDYLKKHSKWLILGIVLLGASMRMPITMISPLLDQIAHGFNLQSGVLGGITTIPLLCFAIVSPLAPRLAAKYSNEVVMFGAMIILAIANFLRVFTPSALFIGTLFIGIAIAMLNVLLPATIAEKYPQRIGPVTSIYTFSMTLFSAITAGLSAPVAGKIGWPSTLQSVSVIVVIGLLVWLPNLRYRETETVEEAQMTRSVWRVSGAWFLTIYMGIQSLIFYTTVTWLPTILINHGLTPNMASLMLGLSQLASLPAAYFVPIWAAKRPRQTGLITTIAVFYVISLLLLMLPTTSLVVVVAVALLLGITGNATFTLAIAMFSLKTSTPRETAAISGMAQSGGYLLAAVGPLGFGLIHDLTHSWVIPLLVLIILLGIMAVAGLAVDRKKTVFD</sequence>
<feature type="domain" description="Major facilitator superfamily (MFS) profile" evidence="7">
    <location>
        <begin position="22"/>
        <end position="395"/>
    </location>
</feature>
<comment type="caution">
    <text evidence="8">The sequence shown here is derived from an EMBL/GenBank/DDBJ whole genome shotgun (WGS) entry which is preliminary data.</text>
</comment>
<keyword evidence="4 6" id="KW-1133">Transmembrane helix</keyword>
<dbReference type="PROSITE" id="PS50850">
    <property type="entry name" value="MFS"/>
    <property type="match status" value="1"/>
</dbReference>
<evidence type="ECO:0000256" key="5">
    <source>
        <dbReference type="ARBA" id="ARBA00023136"/>
    </source>
</evidence>
<dbReference type="CDD" id="cd17339">
    <property type="entry name" value="MFS_NIMT_CynX_like"/>
    <property type="match status" value="1"/>
</dbReference>
<feature type="transmembrane region" description="Helical" evidence="6">
    <location>
        <begin position="210"/>
        <end position="231"/>
    </location>
</feature>
<evidence type="ECO:0000256" key="1">
    <source>
        <dbReference type="ARBA" id="ARBA00004651"/>
    </source>
</evidence>
<dbReference type="InterPro" id="IPR036259">
    <property type="entry name" value="MFS_trans_sf"/>
</dbReference>
<feature type="transmembrane region" description="Helical" evidence="6">
    <location>
        <begin position="251"/>
        <end position="269"/>
    </location>
</feature>
<dbReference type="EMBL" id="AZCX01000015">
    <property type="protein sequence ID" value="KRK46891.1"/>
    <property type="molecule type" value="Genomic_DNA"/>
</dbReference>
<feature type="transmembrane region" description="Helical" evidence="6">
    <location>
        <begin position="169"/>
        <end position="190"/>
    </location>
</feature>
<feature type="transmembrane region" description="Helical" evidence="6">
    <location>
        <begin position="108"/>
        <end position="128"/>
    </location>
</feature>
<feature type="transmembrane region" description="Helical" evidence="6">
    <location>
        <begin position="140"/>
        <end position="163"/>
    </location>
</feature>
<accession>A0A0R1HKI9</accession>
<dbReference type="PATRIC" id="fig|1302272.5.peg.883"/>
<evidence type="ECO:0000256" key="2">
    <source>
        <dbReference type="ARBA" id="ARBA00022448"/>
    </source>
</evidence>
<evidence type="ECO:0000259" key="7">
    <source>
        <dbReference type="PROSITE" id="PS50850"/>
    </source>
</evidence>
<keyword evidence="2" id="KW-0813">Transport</keyword>
<proteinExistence type="predicted"/>
<keyword evidence="9" id="KW-1185">Reference proteome</keyword>
<feature type="transmembrane region" description="Helical" evidence="6">
    <location>
        <begin position="305"/>
        <end position="329"/>
    </location>
</feature>